<dbReference type="NCBIfam" id="TIGR02226">
    <property type="entry name" value="two_anch"/>
    <property type="match status" value="1"/>
</dbReference>
<evidence type="ECO:0000256" key="1">
    <source>
        <dbReference type="SAM" id="Phobius"/>
    </source>
</evidence>
<keyword evidence="1" id="KW-0472">Membrane</keyword>
<accession>A0ABX2FYG0</accession>
<keyword evidence="1" id="KW-0812">Transmembrane</keyword>
<dbReference type="InterPro" id="IPR011933">
    <property type="entry name" value="Double_TM_dom"/>
</dbReference>
<feature type="transmembrane region" description="Helical" evidence="1">
    <location>
        <begin position="659"/>
        <end position="678"/>
    </location>
</feature>
<keyword evidence="4" id="KW-1185">Reference proteome</keyword>
<feature type="transmembrane region" description="Helical" evidence="1">
    <location>
        <begin position="12"/>
        <end position="33"/>
    </location>
</feature>
<evidence type="ECO:0000313" key="4">
    <source>
        <dbReference type="Proteomes" id="UP000779507"/>
    </source>
</evidence>
<dbReference type="PANTHER" id="PTHR37464">
    <property type="entry name" value="BLL2463 PROTEIN"/>
    <property type="match status" value="1"/>
</dbReference>
<evidence type="ECO:0000313" key="3">
    <source>
        <dbReference type="EMBL" id="NRT21444.1"/>
    </source>
</evidence>
<organism evidence="3 4">
    <name type="scientific">Hymenobacter caeli</name>
    <dbReference type="NCBI Taxonomy" id="2735894"/>
    <lineage>
        <taxon>Bacteria</taxon>
        <taxon>Pseudomonadati</taxon>
        <taxon>Bacteroidota</taxon>
        <taxon>Cytophagia</taxon>
        <taxon>Cytophagales</taxon>
        <taxon>Hymenobacteraceae</taxon>
        <taxon>Hymenobacter</taxon>
    </lineage>
</organism>
<protein>
    <recommendedName>
        <fullName evidence="2">Aerotolerance regulator N-terminal domain-containing protein</fullName>
    </recommendedName>
</protein>
<reference evidence="3 4" key="1">
    <citation type="submission" date="2020-05" db="EMBL/GenBank/DDBJ databases">
        <title>Genomic Encyclopedia of Type Strains, Phase IV (KMG-V): Genome sequencing to study the core and pangenomes of soil and plant-associated prokaryotes.</title>
        <authorList>
            <person name="Whitman W."/>
        </authorList>
    </citation>
    <scope>NUCLEOTIDE SEQUENCE [LARGE SCALE GENOMIC DNA]</scope>
    <source>
        <strain evidence="3 4">9A</strain>
    </source>
</reference>
<dbReference type="EMBL" id="JABSNP010000035">
    <property type="protein sequence ID" value="NRT21444.1"/>
    <property type="molecule type" value="Genomic_DNA"/>
</dbReference>
<name>A0ABX2FYG0_9BACT</name>
<proteinExistence type="predicted"/>
<dbReference type="PANTHER" id="PTHR37464:SF1">
    <property type="entry name" value="BLL2463 PROTEIN"/>
    <property type="match status" value="1"/>
</dbReference>
<dbReference type="InterPro" id="IPR029062">
    <property type="entry name" value="Class_I_gatase-like"/>
</dbReference>
<dbReference type="Proteomes" id="UP000779507">
    <property type="component" value="Unassembled WGS sequence"/>
</dbReference>
<feature type="domain" description="Aerotolerance regulator N-terminal" evidence="2">
    <location>
        <begin position="10"/>
        <end position="85"/>
    </location>
</feature>
<comment type="caution">
    <text evidence="3">The sequence shown here is derived from an EMBL/GenBank/DDBJ whole genome shotgun (WGS) entry which is preliminary data.</text>
</comment>
<dbReference type="InterPro" id="IPR024163">
    <property type="entry name" value="Aerotolerance_reg_N"/>
</dbReference>
<dbReference type="SUPFAM" id="SSF52317">
    <property type="entry name" value="Class I glutamine amidotransferase-like"/>
    <property type="match status" value="1"/>
</dbReference>
<feature type="transmembrane region" description="Helical" evidence="1">
    <location>
        <begin position="65"/>
        <end position="87"/>
    </location>
</feature>
<evidence type="ECO:0000259" key="2">
    <source>
        <dbReference type="Pfam" id="PF07584"/>
    </source>
</evidence>
<gene>
    <name evidence="3" type="ORF">HNP98_004291</name>
</gene>
<sequence>MLHIRLVKSMQLSYPWFLLCLSVVAIPIVIHLFQLRRPQRLVFTNVGFINEVKLVTARQQKLQHLFLLFARVLGLSALVLAFCQPIIPAAHRKETARTGIIDVIVDNSAGMVTPTKTGNTFSAALQHAAGLGNVYSDSQFRLLNSGKSAVNRSVYQRKLSELQITNRVSTITGFEHDALEDGQNTQAYIFSNFQRSTFNTSLLKRIDSSKRVVLVPESGEKTGNIYVDSVWFDDVFLQVRVNTGLHIRLRNGGSKAVADCPVKVFLGPQQVAAFRVTVAGGQAAVTVVQVQVVDQQLVRGRVVTEDAPVVFDNTYYFTAQATGTIRVLEIGAVPVAKVLYEGEPLFNYSFTKPDNINYDALRRANLVLLREVPLVTNGLRDALRGVVARGGSVAIVPAGAEASYASYQQLFRDLGVGVPERISPGMPPELREVALPTAYEEFFRDVLGAQPRGVAMPRVAPVLRWARTGTDILRLRDGESYLAEFANGPGKVYVFAAPFSREYSDFADHALFVPVLYKLAMRSFQSEQQPAYRLTQHVVNLTLPAAGGADEAIDERAALQLVRDSATWLPVQRMQGNNVRLDVPAALDAPGFYQVRRGKQLVTTVALNTSPKESELATYSAGELRALVGPGRPNVQVLEGGPGGAVVAQLQAERGGQPLWRYFLGLALACLLVEALLLRFGRPRVGAGKVAVAA</sequence>
<keyword evidence="1" id="KW-1133">Transmembrane helix</keyword>
<dbReference type="RefSeq" id="WP_173812190.1">
    <property type="nucleotide sequence ID" value="NZ_JABSNP010000035.1"/>
</dbReference>
<dbReference type="Pfam" id="PF07584">
    <property type="entry name" value="BatA"/>
    <property type="match status" value="1"/>
</dbReference>